<evidence type="ECO:0000256" key="7">
    <source>
        <dbReference type="PROSITE-ProRule" id="PRU00104"/>
    </source>
</evidence>
<evidence type="ECO:0000256" key="1">
    <source>
        <dbReference type="ARBA" id="ARBA00000885"/>
    </source>
</evidence>
<dbReference type="GO" id="GO:0000209">
    <property type="term" value="P:protein polyubiquitination"/>
    <property type="evidence" value="ECO:0007669"/>
    <property type="project" value="InterPro"/>
</dbReference>
<feature type="domain" description="HECT" evidence="9">
    <location>
        <begin position="76"/>
        <end position="405"/>
    </location>
</feature>
<evidence type="ECO:0000256" key="4">
    <source>
        <dbReference type="ARBA" id="ARBA00022490"/>
    </source>
</evidence>
<dbReference type="Pfam" id="PF00632">
    <property type="entry name" value="HECT"/>
    <property type="match status" value="1"/>
</dbReference>
<keyword evidence="5" id="KW-0808">Transferase</keyword>
<dbReference type="SMART" id="SM00119">
    <property type="entry name" value="HECTc"/>
    <property type="match status" value="1"/>
</dbReference>
<feature type="active site" description="Glycyl thioester intermediate" evidence="7">
    <location>
        <position position="373"/>
    </location>
</feature>
<dbReference type="GO" id="GO:0061630">
    <property type="term" value="F:ubiquitin protein ligase activity"/>
    <property type="evidence" value="ECO:0007669"/>
    <property type="project" value="UniProtKB-EC"/>
</dbReference>
<evidence type="ECO:0000313" key="10">
    <source>
        <dbReference type="EMBL" id="CAE0022141.1"/>
    </source>
</evidence>
<protein>
    <recommendedName>
        <fullName evidence="3">HECT-type E3 ubiquitin transferase</fullName>
        <ecNumber evidence="3">2.3.2.26</ecNumber>
    </recommendedName>
</protein>
<dbReference type="EMBL" id="HBHU01008840">
    <property type="protein sequence ID" value="CAE0022141.1"/>
    <property type="molecule type" value="Transcribed_RNA"/>
</dbReference>
<dbReference type="InterPro" id="IPR044611">
    <property type="entry name" value="E3A/B/C-like"/>
</dbReference>
<organism evidence="10">
    <name type="scientific">Chloropicon laureae</name>
    <dbReference type="NCBI Taxonomy" id="464258"/>
    <lineage>
        <taxon>Eukaryota</taxon>
        <taxon>Viridiplantae</taxon>
        <taxon>Chlorophyta</taxon>
        <taxon>Chloropicophyceae</taxon>
        <taxon>Chloropicales</taxon>
        <taxon>Chloropicaceae</taxon>
        <taxon>Chloropicon</taxon>
    </lineage>
</organism>
<evidence type="ECO:0000256" key="3">
    <source>
        <dbReference type="ARBA" id="ARBA00012485"/>
    </source>
</evidence>
<evidence type="ECO:0000259" key="9">
    <source>
        <dbReference type="PROSITE" id="PS50237"/>
    </source>
</evidence>
<dbReference type="InterPro" id="IPR000569">
    <property type="entry name" value="HECT_dom"/>
</dbReference>
<feature type="region of interest" description="Disordered" evidence="8">
    <location>
        <begin position="16"/>
        <end position="46"/>
    </location>
</feature>
<dbReference type="Gene3D" id="3.30.2410.10">
    <property type="entry name" value="Hect, E3 ligase catalytic domain"/>
    <property type="match status" value="1"/>
</dbReference>
<dbReference type="InterPro" id="IPR035983">
    <property type="entry name" value="Hect_E3_ubiquitin_ligase"/>
</dbReference>
<accession>A0A7S2Z4C2</accession>
<name>A0A7S2Z4C2_9CHLO</name>
<evidence type="ECO:0000256" key="8">
    <source>
        <dbReference type="SAM" id="MobiDB-lite"/>
    </source>
</evidence>
<dbReference type="PANTHER" id="PTHR45700:SF8">
    <property type="entry name" value="HECT-TYPE E3 UBIQUITIN TRANSFERASE"/>
    <property type="match status" value="1"/>
</dbReference>
<proteinExistence type="predicted"/>
<gene>
    <name evidence="10" type="ORF">CLAU1311_LOCUS5752</name>
</gene>
<comment type="subcellular location">
    <subcellularLocation>
        <location evidence="2">Cytoplasm</location>
    </subcellularLocation>
</comment>
<dbReference type="PANTHER" id="PTHR45700">
    <property type="entry name" value="UBIQUITIN-PROTEIN LIGASE E3C"/>
    <property type="match status" value="1"/>
</dbReference>
<evidence type="ECO:0000256" key="2">
    <source>
        <dbReference type="ARBA" id="ARBA00004496"/>
    </source>
</evidence>
<sequence length="405" mass="45034">MEQMFGGIFRLGDGGGAVAPSRKPEGGNGGNSDAASCSAPSPENCGVESHHPDACIIRIRRSRLIQDALAEIARQNHHDLHKPLKVTFIGEEGVDAGGVKKEFFQLLCETVMQPDYDLFVYQEESRTYWFNGQSLESEADFMLIGLVIGLAIYNSVILDVHFPLCLYKKLLGQNVGMKDLEVMQPEIARSLKKLLEWKGPGSVSDVFCFDFTIDQGSTFGEVKTFELKPGGASIPVTEENRREYVDLYVDFLLNESIRTQFNAFKRGFLLLADGPVLRLFRPQELEVLVCGTPHLDFKALEGNAKYEGNYQADSKVVQWLWTVVNEMSLEDKRKFLKFFTGSDRAPIGGLGRLTTIVQRAGPDSDRLPTAHTCFNTLLLPEYGSRGKLRTLLHTAIQNAAGFGLE</sequence>
<dbReference type="Gene3D" id="3.30.2160.10">
    <property type="entry name" value="Hect, E3 ligase catalytic domain"/>
    <property type="match status" value="1"/>
</dbReference>
<keyword evidence="4" id="KW-0963">Cytoplasm</keyword>
<dbReference type="GO" id="GO:0005737">
    <property type="term" value="C:cytoplasm"/>
    <property type="evidence" value="ECO:0007669"/>
    <property type="project" value="UniProtKB-SubCell"/>
</dbReference>
<evidence type="ECO:0000256" key="5">
    <source>
        <dbReference type="ARBA" id="ARBA00022679"/>
    </source>
</evidence>
<dbReference type="SUPFAM" id="SSF56204">
    <property type="entry name" value="Hect, E3 ligase catalytic domain"/>
    <property type="match status" value="1"/>
</dbReference>
<dbReference type="FunFam" id="3.30.2160.10:FF:000004">
    <property type="entry name" value="probable E3 ubiquitin-protein ligase HERC4 isoform X1"/>
    <property type="match status" value="1"/>
</dbReference>
<keyword evidence="6 7" id="KW-0833">Ubl conjugation pathway</keyword>
<dbReference type="AlphaFoldDB" id="A0A7S2Z4C2"/>
<dbReference type="FunFam" id="3.30.2410.10:FF:000003">
    <property type="entry name" value="probable E3 ubiquitin-protein ligase HERC4 isoform X1"/>
    <property type="match status" value="1"/>
</dbReference>
<comment type="catalytic activity">
    <reaction evidence="1">
        <text>S-ubiquitinyl-[E2 ubiquitin-conjugating enzyme]-L-cysteine + [acceptor protein]-L-lysine = [E2 ubiquitin-conjugating enzyme]-L-cysteine + N(6)-ubiquitinyl-[acceptor protein]-L-lysine.</text>
        <dbReference type="EC" id="2.3.2.26"/>
    </reaction>
</comment>
<dbReference type="PROSITE" id="PS50237">
    <property type="entry name" value="HECT"/>
    <property type="match status" value="1"/>
</dbReference>
<evidence type="ECO:0000256" key="6">
    <source>
        <dbReference type="ARBA" id="ARBA00022786"/>
    </source>
</evidence>
<dbReference type="CDD" id="cd00078">
    <property type="entry name" value="HECTc"/>
    <property type="match status" value="1"/>
</dbReference>
<feature type="compositionally biased region" description="Polar residues" evidence="8">
    <location>
        <begin position="31"/>
        <end position="41"/>
    </location>
</feature>
<reference evidence="10" key="1">
    <citation type="submission" date="2021-01" db="EMBL/GenBank/DDBJ databases">
        <authorList>
            <person name="Corre E."/>
            <person name="Pelletier E."/>
            <person name="Niang G."/>
            <person name="Scheremetjew M."/>
            <person name="Finn R."/>
            <person name="Kale V."/>
            <person name="Holt S."/>
            <person name="Cochrane G."/>
            <person name="Meng A."/>
            <person name="Brown T."/>
            <person name="Cohen L."/>
        </authorList>
    </citation>
    <scope>NUCLEOTIDE SEQUENCE</scope>
    <source>
        <strain evidence="10">RCC856</strain>
    </source>
</reference>
<dbReference type="EC" id="2.3.2.26" evidence="3"/>
<dbReference type="Gene3D" id="3.90.1750.10">
    <property type="entry name" value="Hect, E3 ligase catalytic domains"/>
    <property type="match status" value="1"/>
</dbReference>